<evidence type="ECO:0000256" key="2">
    <source>
        <dbReference type="ARBA" id="ARBA00004496"/>
    </source>
</evidence>
<dbReference type="InterPro" id="IPR036465">
    <property type="entry name" value="vWFA_dom_sf"/>
</dbReference>
<evidence type="ECO:0000313" key="18">
    <source>
        <dbReference type="Proteomes" id="UP001209878"/>
    </source>
</evidence>
<evidence type="ECO:0000256" key="9">
    <source>
        <dbReference type="ARBA" id="ARBA00022786"/>
    </source>
</evidence>
<protein>
    <recommendedName>
        <fullName evidence="4">BRISC and BRCA1-A complex member 1</fullName>
    </recommendedName>
    <alternativeName>
        <fullName evidence="14">Mediator of RAP80 interactions and targeting subunit of 40 kDa</fullName>
    </alternativeName>
    <alternativeName>
        <fullName evidence="15">New component of the BRCA1-A complex</fullName>
    </alternativeName>
</protein>
<gene>
    <name evidence="17" type="ORF">NP493_527g01033</name>
</gene>
<evidence type="ECO:0000256" key="14">
    <source>
        <dbReference type="ARBA" id="ARBA00030984"/>
    </source>
</evidence>
<reference evidence="17" key="1">
    <citation type="journal article" date="2023" name="Mol. Biol. Evol.">
        <title>Third-Generation Sequencing Reveals the Adaptive Role of the Epigenome in Three Deep-Sea Polychaetes.</title>
        <authorList>
            <person name="Perez M."/>
            <person name="Aroh O."/>
            <person name="Sun Y."/>
            <person name="Lan Y."/>
            <person name="Juniper S.K."/>
            <person name="Young C.R."/>
            <person name="Angers B."/>
            <person name="Qian P.Y."/>
        </authorList>
    </citation>
    <scope>NUCLEOTIDE SEQUENCE</scope>
    <source>
        <strain evidence="17">R07B-5</strain>
    </source>
</reference>
<dbReference type="GO" id="GO:0006302">
    <property type="term" value="P:double-strand break repair"/>
    <property type="evidence" value="ECO:0007669"/>
    <property type="project" value="TreeGrafter"/>
</dbReference>
<organism evidence="17 18">
    <name type="scientific">Ridgeia piscesae</name>
    <name type="common">Tubeworm</name>
    <dbReference type="NCBI Taxonomy" id="27915"/>
    <lineage>
        <taxon>Eukaryota</taxon>
        <taxon>Metazoa</taxon>
        <taxon>Spiralia</taxon>
        <taxon>Lophotrochozoa</taxon>
        <taxon>Annelida</taxon>
        <taxon>Polychaeta</taxon>
        <taxon>Sedentaria</taxon>
        <taxon>Canalipalpata</taxon>
        <taxon>Sabellida</taxon>
        <taxon>Siboglinidae</taxon>
        <taxon>Ridgeia</taxon>
    </lineage>
</organism>
<evidence type="ECO:0000256" key="13">
    <source>
        <dbReference type="ARBA" id="ARBA00023306"/>
    </source>
</evidence>
<evidence type="ECO:0000256" key="6">
    <source>
        <dbReference type="ARBA" id="ARBA00022618"/>
    </source>
</evidence>
<dbReference type="GO" id="GO:0005737">
    <property type="term" value="C:cytoplasm"/>
    <property type="evidence" value="ECO:0007669"/>
    <property type="project" value="UniProtKB-SubCell"/>
</dbReference>
<dbReference type="Proteomes" id="UP001209878">
    <property type="component" value="Unassembled WGS sequence"/>
</dbReference>
<keyword evidence="7" id="KW-0227">DNA damage</keyword>
<keyword evidence="6" id="KW-0132">Cell division</keyword>
<proteinExistence type="inferred from homology"/>
<evidence type="ECO:0000256" key="1">
    <source>
        <dbReference type="ARBA" id="ARBA00004123"/>
    </source>
</evidence>
<evidence type="ECO:0000256" key="12">
    <source>
        <dbReference type="ARBA" id="ARBA00023242"/>
    </source>
</evidence>
<dbReference type="PANTHER" id="PTHR15660:SF1">
    <property type="entry name" value="BRISC AND BRCA1-A COMPLEX MEMBER 1"/>
    <property type="match status" value="1"/>
</dbReference>
<feature type="compositionally biased region" description="Polar residues" evidence="16">
    <location>
        <begin position="59"/>
        <end position="73"/>
    </location>
</feature>
<dbReference type="InterPro" id="IPR026126">
    <property type="entry name" value="BABAM1"/>
</dbReference>
<comment type="subcellular location">
    <subcellularLocation>
        <location evidence="2">Cytoplasm</location>
    </subcellularLocation>
    <subcellularLocation>
        <location evidence="1">Nucleus</location>
    </subcellularLocation>
</comment>
<name>A0AAD9NQA2_RIDPI</name>
<evidence type="ECO:0000256" key="11">
    <source>
        <dbReference type="ARBA" id="ARBA00023204"/>
    </source>
</evidence>
<sequence length="360" mass="41038">MANVNDNIGEVESKECVNLLYLASTQGETCDPVMLLEQVEAKGIPLSSDINVGGDKSSRNTPESGYSYQQQAQRPACDSDSKVDESTNATQSGVTNTQSDLSNRRGAESDVFMNRKERVSCEEEHATKRVCPRVNCPEKIIICIDVSHEMEKPTFRSRCGDKFAQIRLLKRAIGIFLHTKHRLDKRHEFALLILRDEAMWISDFTSDPNKVITILEDLNDTYQTEACDLDSLFDLVFRHVRLPRTENPTTEPPPYLVRVLLLYGRSHCKPSLTNTQSYKMLRASPYFFLDAYYIHETPSPENDCEEIFDCLCELDEDGLSYVLEVSRNPTRLYDCMAQLLAHPLQRPLQADIYHDIEVAQ</sequence>
<keyword evidence="13" id="KW-0131">Cell cycle</keyword>
<keyword evidence="11" id="KW-0234">DNA repair</keyword>
<dbReference type="GO" id="GO:0007095">
    <property type="term" value="P:mitotic G2 DNA damage checkpoint signaling"/>
    <property type="evidence" value="ECO:0007669"/>
    <property type="project" value="TreeGrafter"/>
</dbReference>
<dbReference type="EMBL" id="JAODUO010000527">
    <property type="protein sequence ID" value="KAK2178822.1"/>
    <property type="molecule type" value="Genomic_DNA"/>
</dbReference>
<dbReference type="GO" id="GO:0070531">
    <property type="term" value="C:BRCA1-A complex"/>
    <property type="evidence" value="ECO:0007669"/>
    <property type="project" value="InterPro"/>
</dbReference>
<keyword evidence="18" id="KW-1185">Reference proteome</keyword>
<keyword evidence="12" id="KW-0539">Nucleus</keyword>
<evidence type="ECO:0000256" key="4">
    <source>
        <dbReference type="ARBA" id="ARBA00019437"/>
    </source>
</evidence>
<evidence type="ECO:0000256" key="7">
    <source>
        <dbReference type="ARBA" id="ARBA00022763"/>
    </source>
</evidence>
<dbReference type="GO" id="GO:0070552">
    <property type="term" value="C:BRISC complex"/>
    <property type="evidence" value="ECO:0007669"/>
    <property type="project" value="InterPro"/>
</dbReference>
<dbReference type="SUPFAM" id="SSF53300">
    <property type="entry name" value="vWA-like"/>
    <property type="match status" value="1"/>
</dbReference>
<dbReference type="Gene3D" id="3.40.50.410">
    <property type="entry name" value="von Willebrand factor, type A domain"/>
    <property type="match status" value="1"/>
</dbReference>
<keyword evidence="5" id="KW-0963">Cytoplasm</keyword>
<evidence type="ECO:0000256" key="8">
    <source>
        <dbReference type="ARBA" id="ARBA00022776"/>
    </source>
</evidence>
<evidence type="ECO:0000256" key="16">
    <source>
        <dbReference type="SAM" id="MobiDB-lite"/>
    </source>
</evidence>
<comment type="similarity">
    <text evidence="3">Belongs to the BABAM1 family.</text>
</comment>
<dbReference type="CDD" id="cd21502">
    <property type="entry name" value="vWA_BABAM1"/>
    <property type="match status" value="1"/>
</dbReference>
<accession>A0AAD9NQA2</accession>
<dbReference type="GO" id="GO:0045739">
    <property type="term" value="P:positive regulation of DNA repair"/>
    <property type="evidence" value="ECO:0007669"/>
    <property type="project" value="InterPro"/>
</dbReference>
<dbReference type="GO" id="GO:0051301">
    <property type="term" value="P:cell division"/>
    <property type="evidence" value="ECO:0007669"/>
    <property type="project" value="UniProtKB-KW"/>
</dbReference>
<evidence type="ECO:0000256" key="5">
    <source>
        <dbReference type="ARBA" id="ARBA00022490"/>
    </source>
</evidence>
<feature type="region of interest" description="Disordered" evidence="16">
    <location>
        <begin position="46"/>
        <end position="109"/>
    </location>
</feature>
<dbReference type="GO" id="GO:0016604">
    <property type="term" value="C:nuclear body"/>
    <property type="evidence" value="ECO:0007669"/>
    <property type="project" value="TreeGrafter"/>
</dbReference>
<dbReference type="AlphaFoldDB" id="A0AAD9NQA2"/>
<evidence type="ECO:0000313" key="17">
    <source>
        <dbReference type="EMBL" id="KAK2178822.1"/>
    </source>
</evidence>
<evidence type="ECO:0000256" key="10">
    <source>
        <dbReference type="ARBA" id="ARBA00022853"/>
    </source>
</evidence>
<dbReference type="PANTHER" id="PTHR15660">
    <property type="entry name" value="BRISC AND BRCA1-A COMPLEX MEMBER 1"/>
    <property type="match status" value="1"/>
</dbReference>
<feature type="compositionally biased region" description="Polar residues" evidence="16">
    <location>
        <begin position="86"/>
        <end position="101"/>
    </location>
</feature>
<comment type="caution">
    <text evidence="17">The sequence shown here is derived from an EMBL/GenBank/DDBJ whole genome shotgun (WGS) entry which is preliminary data.</text>
</comment>
<dbReference type="GO" id="GO:0006325">
    <property type="term" value="P:chromatin organization"/>
    <property type="evidence" value="ECO:0007669"/>
    <property type="project" value="UniProtKB-KW"/>
</dbReference>
<evidence type="ECO:0000256" key="15">
    <source>
        <dbReference type="ARBA" id="ARBA00031038"/>
    </source>
</evidence>
<evidence type="ECO:0000256" key="3">
    <source>
        <dbReference type="ARBA" id="ARBA00010809"/>
    </source>
</evidence>
<keyword evidence="9" id="KW-0833">Ubl conjugation pathway</keyword>
<keyword evidence="8" id="KW-0498">Mitosis</keyword>
<keyword evidence="10" id="KW-0156">Chromatin regulator</keyword>